<evidence type="ECO:0000313" key="8">
    <source>
        <dbReference type="Proteomes" id="UP000824469"/>
    </source>
</evidence>
<sequence>MVSVGFSSLPNWGRSVVKVESVDELAKRQLHEIPERYVRSDEERPAIPTTPRRQSDYEQRLPVIDMSKIAHAQHRDKEIRKIAQACEEWGFFQVVNHGIPHSLIDNIKQIGREFFQLPLEKKEKYAVRPGDLQGYGQTFVVSKNQKLDWGNLLGLIMSPSECRDESLWPTEPAGFRENVDAYNTEIKKLAVQLLALIAETLQLPPDFFEKKFGNAYQKMRMNYYPPCLRPDLVLGLSAHADMIGLTLLLQDDEVVGLQIRKDDQWVSVEPISYALVINIGNLIEVMTNGRYKSIEHRAVTNMEKARLSFPVFYAPGFNEEIGPAPELIDENHPCLFRKFIHQDYMKNYFSRGVEGKNSLYEYAGIKN</sequence>
<protein>
    <recommendedName>
        <fullName evidence="6">Fe2OG dioxygenase domain-containing protein</fullName>
    </recommendedName>
</protein>
<dbReference type="AlphaFoldDB" id="A0AA38FJ53"/>
<evidence type="ECO:0000313" key="7">
    <source>
        <dbReference type="EMBL" id="KAH9304690.1"/>
    </source>
</evidence>
<keyword evidence="3 5" id="KW-0560">Oxidoreductase</keyword>
<dbReference type="Gene3D" id="2.60.120.330">
    <property type="entry name" value="B-lactam Antibiotic, Isopenicillin N Synthase, Chain"/>
    <property type="match status" value="1"/>
</dbReference>
<evidence type="ECO:0000256" key="1">
    <source>
        <dbReference type="ARBA" id="ARBA00008056"/>
    </source>
</evidence>
<dbReference type="Pfam" id="PF03171">
    <property type="entry name" value="2OG-FeII_Oxy"/>
    <property type="match status" value="1"/>
</dbReference>
<evidence type="ECO:0000256" key="4">
    <source>
        <dbReference type="ARBA" id="ARBA00023004"/>
    </source>
</evidence>
<dbReference type="FunFam" id="2.60.120.330:FF:000001">
    <property type="entry name" value="Protein SRG1"/>
    <property type="match status" value="1"/>
</dbReference>
<dbReference type="SUPFAM" id="SSF51197">
    <property type="entry name" value="Clavaminate synthase-like"/>
    <property type="match status" value="1"/>
</dbReference>
<keyword evidence="8" id="KW-1185">Reference proteome</keyword>
<dbReference type="OMA" id="IMSPSEC"/>
<comment type="caution">
    <text evidence="7">The sequence shown here is derived from an EMBL/GenBank/DDBJ whole genome shotgun (WGS) entry which is preliminary data.</text>
</comment>
<dbReference type="PROSITE" id="PS51471">
    <property type="entry name" value="FE2OG_OXY"/>
    <property type="match status" value="1"/>
</dbReference>
<keyword evidence="4 5" id="KW-0408">Iron</keyword>
<evidence type="ECO:0000256" key="5">
    <source>
        <dbReference type="RuleBase" id="RU003682"/>
    </source>
</evidence>
<keyword evidence="2 5" id="KW-0479">Metal-binding</keyword>
<dbReference type="InterPro" id="IPR044861">
    <property type="entry name" value="IPNS-like_FE2OG_OXY"/>
</dbReference>
<dbReference type="Pfam" id="PF14226">
    <property type="entry name" value="DIOX_N"/>
    <property type="match status" value="1"/>
</dbReference>
<dbReference type="InterPro" id="IPR026992">
    <property type="entry name" value="DIOX_N"/>
</dbReference>
<dbReference type="GO" id="GO:0046872">
    <property type="term" value="F:metal ion binding"/>
    <property type="evidence" value="ECO:0007669"/>
    <property type="project" value="UniProtKB-KW"/>
</dbReference>
<reference evidence="7 8" key="1">
    <citation type="journal article" date="2021" name="Nat. Plants">
        <title>The Taxus genome provides insights into paclitaxel biosynthesis.</title>
        <authorList>
            <person name="Xiong X."/>
            <person name="Gou J."/>
            <person name="Liao Q."/>
            <person name="Li Y."/>
            <person name="Zhou Q."/>
            <person name="Bi G."/>
            <person name="Li C."/>
            <person name="Du R."/>
            <person name="Wang X."/>
            <person name="Sun T."/>
            <person name="Guo L."/>
            <person name="Liang H."/>
            <person name="Lu P."/>
            <person name="Wu Y."/>
            <person name="Zhang Z."/>
            <person name="Ro D.K."/>
            <person name="Shang Y."/>
            <person name="Huang S."/>
            <person name="Yan J."/>
        </authorList>
    </citation>
    <scope>NUCLEOTIDE SEQUENCE [LARGE SCALE GENOMIC DNA]</scope>
    <source>
        <strain evidence="7">Ta-2019</strain>
    </source>
</reference>
<dbReference type="InterPro" id="IPR050295">
    <property type="entry name" value="Plant_2OG-oxidoreductases"/>
</dbReference>
<dbReference type="Proteomes" id="UP000824469">
    <property type="component" value="Unassembled WGS sequence"/>
</dbReference>
<evidence type="ECO:0000256" key="3">
    <source>
        <dbReference type="ARBA" id="ARBA00023002"/>
    </source>
</evidence>
<evidence type="ECO:0000256" key="2">
    <source>
        <dbReference type="ARBA" id="ARBA00022723"/>
    </source>
</evidence>
<comment type="similarity">
    <text evidence="1 5">Belongs to the iron/ascorbate-dependent oxidoreductase family.</text>
</comment>
<dbReference type="EMBL" id="JAHRHJ020000008">
    <property type="protein sequence ID" value="KAH9304690.1"/>
    <property type="molecule type" value="Genomic_DNA"/>
</dbReference>
<organism evidence="7 8">
    <name type="scientific">Taxus chinensis</name>
    <name type="common">Chinese yew</name>
    <name type="synonym">Taxus wallichiana var. chinensis</name>
    <dbReference type="NCBI Taxonomy" id="29808"/>
    <lineage>
        <taxon>Eukaryota</taxon>
        <taxon>Viridiplantae</taxon>
        <taxon>Streptophyta</taxon>
        <taxon>Embryophyta</taxon>
        <taxon>Tracheophyta</taxon>
        <taxon>Spermatophyta</taxon>
        <taxon>Pinopsida</taxon>
        <taxon>Pinidae</taxon>
        <taxon>Conifers II</taxon>
        <taxon>Cupressales</taxon>
        <taxon>Taxaceae</taxon>
        <taxon>Taxus</taxon>
    </lineage>
</organism>
<dbReference type="InterPro" id="IPR005123">
    <property type="entry name" value="Oxoglu/Fe-dep_dioxygenase_dom"/>
</dbReference>
<proteinExistence type="inferred from homology"/>
<dbReference type="PANTHER" id="PTHR47991">
    <property type="entry name" value="OXOGLUTARATE/IRON-DEPENDENT DIOXYGENASE"/>
    <property type="match status" value="1"/>
</dbReference>
<name>A0AA38FJ53_TAXCH</name>
<gene>
    <name evidence="7" type="ORF">KI387_009094</name>
</gene>
<dbReference type="GO" id="GO:0016491">
    <property type="term" value="F:oxidoreductase activity"/>
    <property type="evidence" value="ECO:0007669"/>
    <property type="project" value="UniProtKB-KW"/>
</dbReference>
<evidence type="ECO:0000259" key="6">
    <source>
        <dbReference type="PROSITE" id="PS51471"/>
    </source>
</evidence>
<dbReference type="InterPro" id="IPR027443">
    <property type="entry name" value="IPNS-like_sf"/>
</dbReference>
<accession>A0AA38FJ53</accession>
<feature type="domain" description="Fe2OG dioxygenase" evidence="6">
    <location>
        <begin position="215"/>
        <end position="315"/>
    </location>
</feature>